<dbReference type="AlphaFoldDB" id="A0A840BRF3"/>
<dbReference type="PANTHER" id="PTHR42850:SF2">
    <property type="entry name" value="BLL5683 PROTEIN"/>
    <property type="match status" value="1"/>
</dbReference>
<dbReference type="Proteomes" id="UP000561045">
    <property type="component" value="Unassembled WGS sequence"/>
</dbReference>
<sequence length="244" mass="26656">MRIAFVSDIHGNLPALEAVVADIHRRGADMIVNLGDSLSGPLLPRETAHYLIAAGWPTLAGNHERQLLTEAPAHQGASDAHAYARLGEAEFAWMRSQPGSLQLQPEVFVCHGTPASDLEYFFETLTPAGARIATAEEIHARLGAQRSPLVACGHSHMPRILRIGRQWLLNPGSVGLQAFRGEYPHPHKIETGSPDARYAIAALRDGAWHLSLHAVPYDFEPMARLAEANGRPEWAYALRTGYVS</sequence>
<gene>
    <name evidence="3" type="ORF">GGR36_002285</name>
</gene>
<dbReference type="InterPro" id="IPR050126">
    <property type="entry name" value="Ap4A_hydrolase"/>
</dbReference>
<organism evidence="3 4">
    <name type="scientific">Niveibacterium umoris</name>
    <dbReference type="NCBI Taxonomy" id="1193620"/>
    <lineage>
        <taxon>Bacteria</taxon>
        <taxon>Pseudomonadati</taxon>
        <taxon>Pseudomonadota</taxon>
        <taxon>Betaproteobacteria</taxon>
        <taxon>Rhodocyclales</taxon>
        <taxon>Rhodocyclaceae</taxon>
        <taxon>Niveibacterium</taxon>
    </lineage>
</organism>
<keyword evidence="4" id="KW-1185">Reference proteome</keyword>
<protein>
    <submittedName>
        <fullName evidence="3">Putative phosphodiesterase</fullName>
    </submittedName>
</protein>
<accession>A0A840BRF3</accession>
<name>A0A840BRF3_9RHOO</name>
<dbReference type="Pfam" id="PF12850">
    <property type="entry name" value="Metallophos_2"/>
    <property type="match status" value="1"/>
</dbReference>
<feature type="domain" description="Calcineurin-like phosphoesterase" evidence="2">
    <location>
        <begin position="1"/>
        <end position="180"/>
    </location>
</feature>
<comment type="caution">
    <text evidence="3">The sequence shown here is derived from an EMBL/GenBank/DDBJ whole genome shotgun (WGS) entry which is preliminary data.</text>
</comment>
<evidence type="ECO:0000313" key="3">
    <source>
        <dbReference type="EMBL" id="MBB4012977.1"/>
    </source>
</evidence>
<dbReference type="GO" id="GO:0005737">
    <property type="term" value="C:cytoplasm"/>
    <property type="evidence" value="ECO:0007669"/>
    <property type="project" value="TreeGrafter"/>
</dbReference>
<dbReference type="Gene3D" id="3.60.21.10">
    <property type="match status" value="1"/>
</dbReference>
<dbReference type="GO" id="GO:0016791">
    <property type="term" value="F:phosphatase activity"/>
    <property type="evidence" value="ECO:0007669"/>
    <property type="project" value="TreeGrafter"/>
</dbReference>
<proteinExistence type="inferred from homology"/>
<dbReference type="PANTHER" id="PTHR42850">
    <property type="entry name" value="METALLOPHOSPHOESTERASE"/>
    <property type="match status" value="1"/>
</dbReference>
<dbReference type="RefSeq" id="WP_183634738.1">
    <property type="nucleotide sequence ID" value="NZ_BAABLE010000011.1"/>
</dbReference>
<dbReference type="SUPFAM" id="SSF56300">
    <property type="entry name" value="Metallo-dependent phosphatases"/>
    <property type="match status" value="1"/>
</dbReference>
<dbReference type="InterPro" id="IPR024654">
    <property type="entry name" value="Calcineurin-like_PHP_lpxH"/>
</dbReference>
<comment type="similarity">
    <text evidence="1">Belongs to the metallophosphoesterase superfamily. YfcE family.</text>
</comment>
<dbReference type="PIRSF" id="PIRSF000883">
    <property type="entry name" value="Pesterase_MJ0912"/>
    <property type="match status" value="1"/>
</dbReference>
<evidence type="ECO:0000256" key="1">
    <source>
        <dbReference type="ARBA" id="ARBA00008950"/>
    </source>
</evidence>
<reference evidence="3 4" key="1">
    <citation type="submission" date="2020-08" db="EMBL/GenBank/DDBJ databases">
        <title>Genomic Encyclopedia of Type Strains, Phase IV (KMG-IV): sequencing the most valuable type-strain genomes for metagenomic binning, comparative biology and taxonomic classification.</title>
        <authorList>
            <person name="Goeker M."/>
        </authorList>
    </citation>
    <scope>NUCLEOTIDE SEQUENCE [LARGE SCALE GENOMIC DNA]</scope>
    <source>
        <strain evidence="3 4">DSM 106739</strain>
    </source>
</reference>
<dbReference type="EMBL" id="JACIET010000001">
    <property type="protein sequence ID" value="MBB4012977.1"/>
    <property type="molecule type" value="Genomic_DNA"/>
</dbReference>
<evidence type="ECO:0000313" key="4">
    <source>
        <dbReference type="Proteomes" id="UP000561045"/>
    </source>
</evidence>
<evidence type="ECO:0000259" key="2">
    <source>
        <dbReference type="Pfam" id="PF12850"/>
    </source>
</evidence>
<dbReference type="InterPro" id="IPR011152">
    <property type="entry name" value="Pesterase_MJ0912"/>
</dbReference>
<dbReference type="InterPro" id="IPR029052">
    <property type="entry name" value="Metallo-depent_PP-like"/>
</dbReference>